<dbReference type="Pfam" id="PF01103">
    <property type="entry name" value="Omp85"/>
    <property type="match status" value="1"/>
</dbReference>
<dbReference type="STRING" id="915059.NH26_01705"/>
<comment type="subcellular location">
    <subcellularLocation>
        <location evidence="1">Membrane</location>
    </subcellularLocation>
</comment>
<comment type="caution">
    <text evidence="4">The sequence shown here is derived from an EMBL/GenBank/DDBJ whole genome shotgun (WGS) entry which is preliminary data.</text>
</comment>
<protein>
    <recommendedName>
        <fullName evidence="3">Bacterial surface antigen (D15) domain-containing protein</fullName>
    </recommendedName>
</protein>
<dbReference type="GO" id="GO:0019867">
    <property type="term" value="C:outer membrane"/>
    <property type="evidence" value="ECO:0007669"/>
    <property type="project" value="InterPro"/>
</dbReference>
<dbReference type="AlphaFoldDB" id="A0A1S1YVV4"/>
<keyword evidence="2" id="KW-0472">Membrane</keyword>
<keyword evidence="5" id="KW-1185">Reference proteome</keyword>
<dbReference type="Proteomes" id="UP000179797">
    <property type="component" value="Unassembled WGS sequence"/>
</dbReference>
<accession>A0A1S1YVV4</accession>
<evidence type="ECO:0000313" key="4">
    <source>
        <dbReference type="EMBL" id="OHX65157.1"/>
    </source>
</evidence>
<sequence length="388" mass="44250">MSNITLNLTDKPSMRKTVLFFLIIITGFSFVVKAQSDIDLSAKDTVYKKQITAFPYPAYAQETSWEFGVLSVFQFKMPDATFGTRPSNATFIGFYTLENQLRLKLEHTIFTKNEDWLFEGTWEHSKYPEKYYGIGSNSSADDEQLVDWSKIDFRQQILKKLSDKMFLGVQLRYANYWDISLGPKKDGTPGDVTTLPGYEGGSVSGLGSTYKWDTRDLVLSPSKGFFIEGRFEVYHKYLGSDYDFNVLTLDLRKYFDLSKEKEGTSVLAFQGLTKQTFGELTPFREMALMGGLNMMRGVYEGRYRDQKMIAAQTEFRQYLFWRIGMTAFLATANVFDEYGNFTGQDFKIAGGGGLRFLINKKDKASIRVDYGIGPEKSSGLYLTFGEAF</sequence>
<evidence type="ECO:0000313" key="5">
    <source>
        <dbReference type="Proteomes" id="UP000179797"/>
    </source>
</evidence>
<proteinExistence type="predicted"/>
<dbReference type="Gene3D" id="2.40.160.50">
    <property type="entry name" value="membrane protein fhac: a member of the omp85/tpsb transporter family"/>
    <property type="match status" value="1"/>
</dbReference>
<name>A0A1S1YVV4_FLAPC</name>
<reference evidence="4 5" key="1">
    <citation type="journal article" date="2012" name="Int. J. Syst. Evol. Microbiol.">
        <title>Flammeovirga pacifica sp. nov., isolated from deep-sea sediment.</title>
        <authorList>
            <person name="Xu H."/>
            <person name="Fu Y."/>
            <person name="Yang N."/>
            <person name="Ding Z."/>
            <person name="Lai Q."/>
            <person name="Zeng R."/>
        </authorList>
    </citation>
    <scope>NUCLEOTIDE SEQUENCE [LARGE SCALE GENOMIC DNA]</scope>
    <source>
        <strain evidence="5">DSM 24597 / LMG 26175 / WPAGA1</strain>
    </source>
</reference>
<evidence type="ECO:0000256" key="1">
    <source>
        <dbReference type="ARBA" id="ARBA00004370"/>
    </source>
</evidence>
<evidence type="ECO:0000256" key="2">
    <source>
        <dbReference type="ARBA" id="ARBA00023136"/>
    </source>
</evidence>
<gene>
    <name evidence="4" type="ORF">NH26_01705</name>
</gene>
<dbReference type="InterPro" id="IPR000184">
    <property type="entry name" value="Bac_surfAg_D15"/>
</dbReference>
<organism evidence="4 5">
    <name type="scientific">Flammeovirga pacifica</name>
    <dbReference type="NCBI Taxonomy" id="915059"/>
    <lineage>
        <taxon>Bacteria</taxon>
        <taxon>Pseudomonadati</taxon>
        <taxon>Bacteroidota</taxon>
        <taxon>Cytophagia</taxon>
        <taxon>Cytophagales</taxon>
        <taxon>Flammeovirgaceae</taxon>
        <taxon>Flammeovirga</taxon>
    </lineage>
</organism>
<evidence type="ECO:0000259" key="3">
    <source>
        <dbReference type="Pfam" id="PF01103"/>
    </source>
</evidence>
<feature type="domain" description="Bacterial surface antigen (D15)" evidence="3">
    <location>
        <begin position="119"/>
        <end position="373"/>
    </location>
</feature>
<dbReference type="EMBL" id="JRYR02000001">
    <property type="protein sequence ID" value="OHX65157.1"/>
    <property type="molecule type" value="Genomic_DNA"/>
</dbReference>